<accession>A0A0N7N012</accession>
<keyword evidence="1" id="KW-1133">Transmembrane helix</keyword>
<accession>A0A0P1LF23</accession>
<evidence type="ECO:0000313" key="2">
    <source>
        <dbReference type="EMBL" id="CUS91838.1"/>
    </source>
</evidence>
<evidence type="ECO:0000256" key="1">
    <source>
        <dbReference type="SAM" id="Phobius"/>
    </source>
</evidence>
<accession>A0A0P1LAD2</accession>
<dbReference type="Proteomes" id="UP000182200">
    <property type="component" value="Unassembled WGS sequence"/>
</dbReference>
<keyword evidence="1" id="KW-0812">Transmembrane</keyword>
<name>A0A0P1M044_9BACT</name>
<gene>
    <name evidence="3" type="ORF">JGI4_00074</name>
    <name evidence="2" type="ORF">JGI8_01599</name>
</gene>
<feature type="transmembrane region" description="Helical" evidence="1">
    <location>
        <begin position="7"/>
        <end position="26"/>
    </location>
</feature>
<evidence type="ECO:0000313" key="5">
    <source>
        <dbReference type="Proteomes" id="UP000182200"/>
    </source>
</evidence>
<keyword evidence="1" id="KW-0472">Membrane</keyword>
<dbReference type="AlphaFoldDB" id="A0A0P1M044"/>
<accession>A0A0P1NX86</accession>
<sequence>MITLGKILQAIGIAETMIGLIAGLQGSMAREMIFAGIGILVFIIGRLIEKAGMRRNRDSSQSEPMSS</sequence>
<accession>A0A0P1MB59</accession>
<dbReference type="OrthoDB" id="9811001at2"/>
<reference evidence="2 5" key="2">
    <citation type="submission" date="2015-11" db="EMBL/GenBank/DDBJ databases">
        <authorList>
            <person name="Varghese N."/>
        </authorList>
    </citation>
    <scope>NUCLEOTIDE SEQUENCE [LARGE SCALE GENOMIC DNA]</scope>
    <source>
        <strain evidence="2 5">JGI-8</strain>
    </source>
</reference>
<accession>A0A0P1M044</accession>
<dbReference type="Proteomes" id="UP000182011">
    <property type="component" value="Unassembled WGS sequence"/>
</dbReference>
<dbReference type="EMBL" id="CZVI01000025">
    <property type="protein sequence ID" value="CUS91838.1"/>
    <property type="molecule type" value="Genomic_DNA"/>
</dbReference>
<feature type="transmembrane region" description="Helical" evidence="1">
    <location>
        <begin position="32"/>
        <end position="48"/>
    </location>
</feature>
<organism evidence="3 4">
    <name type="scientific">Candidatus Kryptonium thompsonii</name>
    <dbReference type="NCBI Taxonomy" id="1633631"/>
    <lineage>
        <taxon>Bacteria</taxon>
        <taxon>Pseudomonadati</taxon>
        <taxon>Candidatus Kryptoniota</taxon>
        <taxon>Candidatus Kryptonium</taxon>
    </lineage>
</organism>
<accession>A0A0S4MPX3</accession>
<dbReference type="STRING" id="1633631.GCA_001442925_00074"/>
<accession>A0A0P1MMA4</accession>
<dbReference type="EMBL" id="FAOP01000001">
    <property type="protein sequence ID" value="CUU00757.1"/>
    <property type="molecule type" value="Genomic_DNA"/>
</dbReference>
<dbReference type="RefSeq" id="WP_075425991.1">
    <property type="nucleotide sequence ID" value="NZ_CZVI01000025.1"/>
</dbReference>
<protein>
    <submittedName>
        <fullName evidence="3">Uncharacterized protein</fullName>
    </submittedName>
</protein>
<reference evidence="3 4" key="1">
    <citation type="submission" date="2015-11" db="EMBL/GenBank/DDBJ databases">
        <authorList>
            <person name="Zhang Y."/>
            <person name="Guo Z."/>
        </authorList>
    </citation>
    <scope>NUCLEOTIDE SEQUENCE [LARGE SCALE GENOMIC DNA]</scope>
    <source>
        <strain evidence="3">JGI-4</strain>
    </source>
</reference>
<evidence type="ECO:0000313" key="3">
    <source>
        <dbReference type="EMBL" id="CUU00757.1"/>
    </source>
</evidence>
<evidence type="ECO:0000313" key="4">
    <source>
        <dbReference type="Proteomes" id="UP000182011"/>
    </source>
</evidence>
<keyword evidence="5" id="KW-1185">Reference proteome</keyword>
<proteinExistence type="predicted"/>
<accession>A0A0P1M9U1</accession>
<accession>A0A0P1M9B1</accession>